<dbReference type="InterPro" id="IPR033480">
    <property type="entry name" value="sCache_2"/>
</dbReference>
<evidence type="ECO:0000256" key="2">
    <source>
        <dbReference type="ARBA" id="ARBA00022475"/>
    </source>
</evidence>
<evidence type="ECO:0000256" key="6">
    <source>
        <dbReference type="ARBA" id="ARBA00023224"/>
    </source>
</evidence>
<evidence type="ECO:0000259" key="10">
    <source>
        <dbReference type="PROSITE" id="PS50111"/>
    </source>
</evidence>
<dbReference type="CDD" id="cd06225">
    <property type="entry name" value="HAMP"/>
    <property type="match status" value="1"/>
</dbReference>
<keyword evidence="2" id="KW-1003">Cell membrane</keyword>
<feature type="domain" description="Methyl-accepting transducer" evidence="10">
    <location>
        <begin position="342"/>
        <end position="564"/>
    </location>
</feature>
<name>H7EJ63_9SPIR</name>
<dbReference type="Pfam" id="PF17200">
    <property type="entry name" value="sCache_2"/>
    <property type="match status" value="1"/>
</dbReference>
<protein>
    <submittedName>
        <fullName evidence="12">Methyl-accepting chemotaxis sensory transducer with Cache sensor</fullName>
    </submittedName>
</protein>
<comment type="subcellular location">
    <subcellularLocation>
        <location evidence="1">Cell membrane</location>
        <topology evidence="1">Multi-pass membrane protein</topology>
    </subcellularLocation>
</comment>
<dbReference type="STRING" id="907348.TresaDRAFT_1824"/>
<dbReference type="SMART" id="SM00304">
    <property type="entry name" value="HAMP"/>
    <property type="match status" value="1"/>
</dbReference>
<dbReference type="AlphaFoldDB" id="H7EJ63"/>
<dbReference type="GO" id="GO:0007165">
    <property type="term" value="P:signal transduction"/>
    <property type="evidence" value="ECO:0007669"/>
    <property type="project" value="UniProtKB-KW"/>
</dbReference>
<dbReference type="GO" id="GO:0005886">
    <property type="term" value="C:plasma membrane"/>
    <property type="evidence" value="ECO:0007669"/>
    <property type="project" value="UniProtKB-SubCell"/>
</dbReference>
<evidence type="ECO:0000259" key="11">
    <source>
        <dbReference type="PROSITE" id="PS50885"/>
    </source>
</evidence>
<dbReference type="PANTHER" id="PTHR32089:SF112">
    <property type="entry name" value="LYSOZYME-LIKE PROTEIN-RELATED"/>
    <property type="match status" value="1"/>
</dbReference>
<keyword evidence="4 9" id="KW-1133">Transmembrane helix</keyword>
<dbReference type="SMART" id="SM00283">
    <property type="entry name" value="MA"/>
    <property type="match status" value="1"/>
</dbReference>
<evidence type="ECO:0000256" key="5">
    <source>
        <dbReference type="ARBA" id="ARBA00023136"/>
    </source>
</evidence>
<evidence type="ECO:0000256" key="8">
    <source>
        <dbReference type="PROSITE-ProRule" id="PRU00284"/>
    </source>
</evidence>
<keyword evidence="3 9" id="KW-0812">Transmembrane</keyword>
<dbReference type="eggNOG" id="COG0840">
    <property type="taxonomic scope" value="Bacteria"/>
</dbReference>
<dbReference type="Pfam" id="PF00015">
    <property type="entry name" value="MCPsignal"/>
    <property type="match status" value="1"/>
</dbReference>
<accession>H7EJ63</accession>
<dbReference type="Proteomes" id="UP000003571">
    <property type="component" value="Unassembled WGS sequence"/>
</dbReference>
<dbReference type="PROSITE" id="PS50885">
    <property type="entry name" value="HAMP"/>
    <property type="match status" value="1"/>
</dbReference>
<dbReference type="InterPro" id="IPR003660">
    <property type="entry name" value="HAMP_dom"/>
</dbReference>
<feature type="transmembrane region" description="Helical" evidence="9">
    <location>
        <begin position="216"/>
        <end position="244"/>
    </location>
</feature>
<comment type="similarity">
    <text evidence="7">Belongs to the methyl-accepting chemotaxis (MCP) protein family.</text>
</comment>
<evidence type="ECO:0000256" key="9">
    <source>
        <dbReference type="SAM" id="Phobius"/>
    </source>
</evidence>
<dbReference type="Gene3D" id="6.10.340.10">
    <property type="match status" value="1"/>
</dbReference>
<evidence type="ECO:0000313" key="13">
    <source>
        <dbReference type="Proteomes" id="UP000003571"/>
    </source>
</evidence>
<evidence type="ECO:0000256" key="3">
    <source>
        <dbReference type="ARBA" id="ARBA00022692"/>
    </source>
</evidence>
<evidence type="ECO:0000313" key="12">
    <source>
        <dbReference type="EMBL" id="EIC02377.1"/>
    </source>
</evidence>
<dbReference type="Pfam" id="PF00672">
    <property type="entry name" value="HAMP"/>
    <property type="match status" value="1"/>
</dbReference>
<dbReference type="SUPFAM" id="SSF58104">
    <property type="entry name" value="Methyl-accepting chemotaxis protein (MCP) signaling domain"/>
    <property type="match status" value="1"/>
</dbReference>
<feature type="domain" description="HAMP" evidence="11">
    <location>
        <begin position="241"/>
        <end position="295"/>
    </location>
</feature>
<keyword evidence="5 9" id="KW-0472">Membrane</keyword>
<dbReference type="PANTHER" id="PTHR32089">
    <property type="entry name" value="METHYL-ACCEPTING CHEMOTAXIS PROTEIN MCPB"/>
    <property type="match status" value="1"/>
</dbReference>
<comment type="caution">
    <text evidence="12">The sequence shown here is derived from an EMBL/GenBank/DDBJ whole genome shotgun (WGS) entry which is preliminary data.</text>
</comment>
<dbReference type="InterPro" id="IPR004089">
    <property type="entry name" value="MCPsignal_dom"/>
</dbReference>
<dbReference type="OrthoDB" id="2489132at2"/>
<evidence type="ECO:0000256" key="4">
    <source>
        <dbReference type="ARBA" id="ARBA00022989"/>
    </source>
</evidence>
<dbReference type="eggNOG" id="COG4564">
    <property type="taxonomic scope" value="Bacteria"/>
</dbReference>
<reference evidence="12 13" key="1">
    <citation type="submission" date="2011-09" db="EMBL/GenBank/DDBJ databases">
        <title>The draft genome of Treponema saccharophilum DSM 2985.</title>
        <authorList>
            <consortium name="US DOE Joint Genome Institute (JGI-PGF)"/>
            <person name="Lucas S."/>
            <person name="Copeland A."/>
            <person name="Lapidus A."/>
            <person name="Glavina del Rio T."/>
            <person name="Dalin E."/>
            <person name="Tice H."/>
            <person name="Bruce D."/>
            <person name="Goodwin L."/>
            <person name="Pitluck S."/>
            <person name="Peters L."/>
            <person name="Kyrpides N."/>
            <person name="Mavromatis K."/>
            <person name="Ivanova N."/>
            <person name="Markowitz V."/>
            <person name="Cheng J.-F."/>
            <person name="Hugenholtz P."/>
            <person name="Woyke T."/>
            <person name="Wu D."/>
            <person name="Gronow S."/>
            <person name="Wellnitz S."/>
            <person name="Brambilla E."/>
            <person name="Klenk H.-P."/>
            <person name="Eisen J.A."/>
        </authorList>
    </citation>
    <scope>NUCLEOTIDE SEQUENCE [LARGE SCALE GENOMIC DNA]</scope>
    <source>
        <strain evidence="12 13">DSM 2985</strain>
    </source>
</reference>
<dbReference type="PROSITE" id="PS50111">
    <property type="entry name" value="CHEMOTAXIS_TRANSDUC_2"/>
    <property type="match status" value="1"/>
</dbReference>
<evidence type="ECO:0000256" key="1">
    <source>
        <dbReference type="ARBA" id="ARBA00004651"/>
    </source>
</evidence>
<gene>
    <name evidence="12" type="ORF">TresaDRAFT_1824</name>
</gene>
<proteinExistence type="inferred from homology"/>
<dbReference type="SMART" id="SM01049">
    <property type="entry name" value="Cache_2"/>
    <property type="match status" value="1"/>
</dbReference>
<dbReference type="EMBL" id="AGRW01000040">
    <property type="protein sequence ID" value="EIC02377.1"/>
    <property type="molecule type" value="Genomic_DNA"/>
</dbReference>
<keyword evidence="6 8" id="KW-0807">Transducer</keyword>
<keyword evidence="13" id="KW-1185">Reference proteome</keyword>
<feature type="transmembrane region" description="Helical" evidence="9">
    <location>
        <begin position="19"/>
        <end position="41"/>
    </location>
</feature>
<dbReference type="PATRIC" id="fig|907348.3.peg.878"/>
<sequence length="628" mass="68702">MADVNKQGFFGSLKMKVGAFSVCILLAVAAVCTGSALRTIVMLQKYTLQKQRDVMLDSYDEKIQWQVQNVLSLIKTYDSIYSGEGLSLDERKARIKEIVRGLRYGTEGYFWIDTYSGENVLLPPKPETEGTNRLDWKDEDGKFMVRDFIEIGKSADGGFTDFKFPKLGSDKPEPKRSYTAPYSAYSWVVGTGNYIDDIDAAIAEEEKGQLVMFKTILWTLVALEFIVVIVACVVFVLIIMRIFVRPIARITDNFRDISEGEGDLTARLPVSGRDEIARLSEYFNRTIEKLRMAISHIKSNAVDMRSLGDSLADNATETAVAISTIISNIDSINGQIADQSNGVHMAADAVDTIAENITKLDGMIENQYSSVTEASSAVEQMIGNILSVNSSVDKMAYSFTTLAQKTDMGVAKQKDVNERIQQIEAQSKMLHDANLAIASIASQTNLLAMNAAIEAAHAGEAGKGFAVVADEIRKLSETSSVQSKTIGQQLSNIKDSISGVVVASTEASSAFAVVSDKIGETEQLVSQIKNAMEEQNEGSRQINNALRGMNDSTGEVRHASKDIAGRNKLILETMQSLRSSTETMRIGVEEISGGAHRIGDSGSVLEKKSNEVRDAIEDITSQINMFKV</sequence>
<organism evidence="12 13">
    <name type="scientific">Treponema saccharophilum DSM 2985</name>
    <dbReference type="NCBI Taxonomy" id="907348"/>
    <lineage>
        <taxon>Bacteria</taxon>
        <taxon>Pseudomonadati</taxon>
        <taxon>Spirochaetota</taxon>
        <taxon>Spirochaetia</taxon>
        <taxon>Spirochaetales</taxon>
        <taxon>Treponemataceae</taxon>
        <taxon>Treponema</taxon>
    </lineage>
</organism>
<dbReference type="Gene3D" id="1.10.287.950">
    <property type="entry name" value="Methyl-accepting chemotaxis protein"/>
    <property type="match status" value="1"/>
</dbReference>
<dbReference type="Gene3D" id="3.30.450.20">
    <property type="entry name" value="PAS domain"/>
    <property type="match status" value="1"/>
</dbReference>
<evidence type="ECO:0000256" key="7">
    <source>
        <dbReference type="ARBA" id="ARBA00029447"/>
    </source>
</evidence>
<dbReference type="RefSeq" id="WP_002703211.1">
    <property type="nucleotide sequence ID" value="NZ_AGRW01000040.1"/>
</dbReference>